<gene>
    <name evidence="3" type="primary">Aste57867_14333</name>
    <name evidence="2" type="ORF">As57867_014279</name>
    <name evidence="3" type="ORF">ASTE57867_14333</name>
</gene>
<dbReference type="EMBL" id="VJMH01005538">
    <property type="protein sequence ID" value="KAF0694809.1"/>
    <property type="molecule type" value="Genomic_DNA"/>
</dbReference>
<keyword evidence="1" id="KW-1133">Transmembrane helix</keyword>
<name>A0A485L2U2_9STRA</name>
<proteinExistence type="predicted"/>
<organism evidence="3 4">
    <name type="scientific">Aphanomyces stellatus</name>
    <dbReference type="NCBI Taxonomy" id="120398"/>
    <lineage>
        <taxon>Eukaryota</taxon>
        <taxon>Sar</taxon>
        <taxon>Stramenopiles</taxon>
        <taxon>Oomycota</taxon>
        <taxon>Saprolegniomycetes</taxon>
        <taxon>Saprolegniales</taxon>
        <taxon>Verrucalvaceae</taxon>
        <taxon>Aphanomyces</taxon>
    </lineage>
</organism>
<reference evidence="2" key="2">
    <citation type="submission" date="2019-06" db="EMBL/GenBank/DDBJ databases">
        <title>Genomics analysis of Aphanomyces spp. identifies a new class of oomycete effector associated with host adaptation.</title>
        <authorList>
            <person name="Gaulin E."/>
        </authorList>
    </citation>
    <scope>NUCLEOTIDE SEQUENCE</scope>
    <source>
        <strain evidence="2">CBS 578.67</strain>
    </source>
</reference>
<keyword evidence="1" id="KW-0472">Membrane</keyword>
<protein>
    <submittedName>
        <fullName evidence="3">Aste57867_14333 protein</fullName>
    </submittedName>
</protein>
<dbReference type="Proteomes" id="UP000332933">
    <property type="component" value="Unassembled WGS sequence"/>
</dbReference>
<keyword evidence="1" id="KW-0812">Transmembrane</keyword>
<evidence type="ECO:0000313" key="3">
    <source>
        <dbReference type="EMBL" id="VFT91157.1"/>
    </source>
</evidence>
<feature type="transmembrane region" description="Helical" evidence="1">
    <location>
        <begin position="21"/>
        <end position="41"/>
    </location>
</feature>
<evidence type="ECO:0000313" key="4">
    <source>
        <dbReference type="Proteomes" id="UP000332933"/>
    </source>
</evidence>
<dbReference type="AlphaFoldDB" id="A0A485L2U2"/>
<keyword evidence="4" id="KW-1185">Reference proteome</keyword>
<accession>A0A485L2U2</accession>
<dbReference type="EMBL" id="CAADRA010005559">
    <property type="protein sequence ID" value="VFT91157.1"/>
    <property type="molecule type" value="Genomic_DNA"/>
</dbReference>
<evidence type="ECO:0000313" key="2">
    <source>
        <dbReference type="EMBL" id="KAF0694809.1"/>
    </source>
</evidence>
<reference evidence="3 4" key="1">
    <citation type="submission" date="2019-03" db="EMBL/GenBank/DDBJ databases">
        <authorList>
            <person name="Gaulin E."/>
            <person name="Dumas B."/>
        </authorList>
    </citation>
    <scope>NUCLEOTIDE SEQUENCE [LARGE SCALE GENOMIC DNA]</scope>
    <source>
        <strain evidence="3">CBS 568.67</strain>
    </source>
</reference>
<sequence>MGKKAKYVATTRRVRFNRRSVVLSYFFSANMLILPLEIYLYEVSPIPDLGLRAPPAFPAAFDPYSYDREHVVDIVRTTLPRNCSHSDSPSTILHTYVGAFYFSQDLQDHLAALTCSMPSVNGVART</sequence>
<evidence type="ECO:0000256" key="1">
    <source>
        <dbReference type="SAM" id="Phobius"/>
    </source>
</evidence>